<evidence type="ECO:0000259" key="1">
    <source>
        <dbReference type="PROSITE" id="PS51154"/>
    </source>
</evidence>
<dbReference type="PROSITE" id="PS51154">
    <property type="entry name" value="MACRO"/>
    <property type="match status" value="1"/>
</dbReference>
<accession>A0AAD3H1B8</accession>
<comment type="caution">
    <text evidence="2">The sequence shown here is derived from an EMBL/GenBank/DDBJ whole genome shotgun (WGS) entry which is preliminary data.</text>
</comment>
<dbReference type="Proteomes" id="UP001054902">
    <property type="component" value="Unassembled WGS sequence"/>
</dbReference>
<feature type="domain" description="Macro" evidence="1">
    <location>
        <begin position="6"/>
        <end position="205"/>
    </location>
</feature>
<evidence type="ECO:0000313" key="3">
    <source>
        <dbReference type="Proteomes" id="UP001054902"/>
    </source>
</evidence>
<proteinExistence type="predicted"/>
<reference evidence="2 3" key="1">
    <citation type="journal article" date="2021" name="Sci. Rep.">
        <title>The genome of the diatom Chaetoceros tenuissimus carries an ancient integrated fragment of an extant virus.</title>
        <authorList>
            <person name="Hongo Y."/>
            <person name="Kimura K."/>
            <person name="Takaki Y."/>
            <person name="Yoshida Y."/>
            <person name="Baba S."/>
            <person name="Kobayashi G."/>
            <person name="Nagasaki K."/>
            <person name="Hano T."/>
            <person name="Tomaru Y."/>
        </authorList>
    </citation>
    <scope>NUCLEOTIDE SEQUENCE [LARGE SCALE GENOMIC DNA]</scope>
    <source>
        <strain evidence="2 3">NIES-3715</strain>
    </source>
</reference>
<dbReference type="AlphaFoldDB" id="A0AAD3H1B8"/>
<dbReference type="PANTHER" id="PTHR11106">
    <property type="entry name" value="GANGLIOSIDE INDUCED DIFFERENTIATION ASSOCIATED PROTEIN 2-RELATED"/>
    <property type="match status" value="1"/>
</dbReference>
<dbReference type="PANTHER" id="PTHR11106:SF27">
    <property type="entry name" value="MACRO DOMAIN-CONTAINING PROTEIN"/>
    <property type="match status" value="1"/>
</dbReference>
<protein>
    <recommendedName>
        <fullName evidence="1">Macro domain-containing protein</fullName>
    </recommendedName>
</protein>
<gene>
    <name evidence="2" type="ORF">CTEN210_03155</name>
</gene>
<keyword evidence="3" id="KW-1185">Reference proteome</keyword>
<sequence>MIVKASYLLPRKGSSNVNLVLAKGPVLNFHHKNGAIVNAANTLCLGGGGVDGAISEAGGETLYQDREKLPMISLGMRCMVGDAVITGPNDYGSIGTPYVIHAVGPNFLEYDYKKYEKPDQLLSSAYKKALERAKEAKLEAVAYSLISAGIYKGMKTRHDVLKIGMEAIAEYISSDECYDELTDVYMFGYAQIEIDSLLEIAEELQFEKAEMADKVEENE</sequence>
<dbReference type="Pfam" id="PF01661">
    <property type="entry name" value="Macro"/>
    <property type="match status" value="1"/>
</dbReference>
<dbReference type="EMBL" id="BLLK01000022">
    <property type="protein sequence ID" value="GFH46681.1"/>
    <property type="molecule type" value="Genomic_DNA"/>
</dbReference>
<dbReference type="InterPro" id="IPR002589">
    <property type="entry name" value="Macro_dom"/>
</dbReference>
<organism evidence="2 3">
    <name type="scientific">Chaetoceros tenuissimus</name>
    <dbReference type="NCBI Taxonomy" id="426638"/>
    <lineage>
        <taxon>Eukaryota</taxon>
        <taxon>Sar</taxon>
        <taxon>Stramenopiles</taxon>
        <taxon>Ochrophyta</taxon>
        <taxon>Bacillariophyta</taxon>
        <taxon>Coscinodiscophyceae</taxon>
        <taxon>Chaetocerotophycidae</taxon>
        <taxon>Chaetocerotales</taxon>
        <taxon>Chaetocerotaceae</taxon>
        <taxon>Chaetoceros</taxon>
    </lineage>
</organism>
<dbReference type="InterPro" id="IPR043472">
    <property type="entry name" value="Macro_dom-like"/>
</dbReference>
<name>A0AAD3H1B8_9STRA</name>
<dbReference type="Gene3D" id="3.40.220.10">
    <property type="entry name" value="Leucine Aminopeptidase, subunit E, domain 1"/>
    <property type="match status" value="1"/>
</dbReference>
<evidence type="ECO:0000313" key="2">
    <source>
        <dbReference type="EMBL" id="GFH46681.1"/>
    </source>
</evidence>
<dbReference type="SMART" id="SM00506">
    <property type="entry name" value="A1pp"/>
    <property type="match status" value="1"/>
</dbReference>
<dbReference type="SUPFAM" id="SSF52949">
    <property type="entry name" value="Macro domain-like"/>
    <property type="match status" value="1"/>
</dbReference>